<evidence type="ECO:0000256" key="6">
    <source>
        <dbReference type="ARBA" id="ARBA00023239"/>
    </source>
</evidence>
<feature type="signal peptide" evidence="8">
    <location>
        <begin position="1"/>
        <end position="23"/>
    </location>
</feature>
<feature type="chain" id="PRO_5044999094" description="Carbonic anhydrase" evidence="8">
    <location>
        <begin position="24"/>
        <end position="342"/>
    </location>
</feature>
<evidence type="ECO:0000259" key="9">
    <source>
        <dbReference type="PROSITE" id="PS51144"/>
    </source>
</evidence>
<comment type="catalytic activity">
    <reaction evidence="7 8">
        <text>hydrogencarbonate + H(+) = CO2 + H2O</text>
        <dbReference type="Rhea" id="RHEA:10748"/>
        <dbReference type="ChEBI" id="CHEBI:15377"/>
        <dbReference type="ChEBI" id="CHEBI:15378"/>
        <dbReference type="ChEBI" id="CHEBI:16526"/>
        <dbReference type="ChEBI" id="CHEBI:17544"/>
        <dbReference type="EC" id="4.2.1.1"/>
    </reaction>
</comment>
<comment type="similarity">
    <text evidence="2 8">Belongs to the alpha-carbonic anhydrase family.</text>
</comment>
<dbReference type="SMART" id="SM01057">
    <property type="entry name" value="Carb_anhydrase"/>
    <property type="match status" value="1"/>
</dbReference>
<keyword evidence="11" id="KW-1185">Reference proteome</keyword>
<dbReference type="PANTHER" id="PTHR18952:SF265">
    <property type="entry name" value="CARBONIC ANHYDRASE"/>
    <property type="match status" value="1"/>
</dbReference>
<dbReference type="InterPro" id="IPR018338">
    <property type="entry name" value="Carbonic_anhydrase_a-class_CS"/>
</dbReference>
<dbReference type="InterPro" id="IPR001148">
    <property type="entry name" value="CA_dom"/>
</dbReference>
<dbReference type="Gene3D" id="3.10.200.10">
    <property type="entry name" value="Alpha carbonic anhydrase"/>
    <property type="match status" value="1"/>
</dbReference>
<evidence type="ECO:0000256" key="3">
    <source>
        <dbReference type="ARBA" id="ARBA00012925"/>
    </source>
</evidence>
<evidence type="ECO:0000256" key="7">
    <source>
        <dbReference type="ARBA" id="ARBA00048348"/>
    </source>
</evidence>
<feature type="domain" description="Alpha-carbonic anhydrase" evidence="9">
    <location>
        <begin position="58"/>
        <end position="317"/>
    </location>
</feature>
<keyword evidence="5 8" id="KW-0862">Zinc</keyword>
<evidence type="ECO:0000313" key="11">
    <source>
        <dbReference type="Proteomes" id="UP001642540"/>
    </source>
</evidence>
<keyword evidence="4 8" id="KW-0479">Metal-binding</keyword>
<comment type="function">
    <text evidence="1 8">Reversible hydration of carbon dioxide.</text>
</comment>
<dbReference type="PROSITE" id="PS51144">
    <property type="entry name" value="ALPHA_CA_2"/>
    <property type="match status" value="1"/>
</dbReference>
<proteinExistence type="inferred from homology"/>
<dbReference type="Pfam" id="PF00194">
    <property type="entry name" value="Carb_anhydrase"/>
    <property type="match status" value="1"/>
</dbReference>
<sequence length="342" mass="38654">MTYFSGFSVPFLLKLSLISISLQVPTSLQFPQENPIITDFDVSAQTRITRGDDHGSDVEWCYQNATCGETTWPSTCLTGKAQSPINFPPLEKTTCTIKNFPRTSYNSQKFSLESNGKSLVIKLLDKTKQQRIHFQWQEQNASYNFNSIHMHWGGNNSVGSEHSIDSKRFAIEMHLIHVRADFKTLPDALSFGKKNALAVLGILFEVDPNLKEKQNENLQPIVKNIHEITHSGVVKNLEEKLNLQAFMKGNHAYHYMGSLTTPSCNEAVAWLVWQKPIKISSLDLDALRTVKNTMGEPLMNNFRSTQKTNERKITLCEIKAGKVKDNVGNKPTQEELMAHSKL</sequence>
<keyword evidence="8" id="KW-0732">Signal</keyword>
<name>A0ABP1RJ38_9HEXA</name>
<dbReference type="CDD" id="cd00326">
    <property type="entry name" value="alpha_CA"/>
    <property type="match status" value="1"/>
</dbReference>
<organism evidence="10 11">
    <name type="scientific">Orchesella dallaii</name>
    <dbReference type="NCBI Taxonomy" id="48710"/>
    <lineage>
        <taxon>Eukaryota</taxon>
        <taxon>Metazoa</taxon>
        <taxon>Ecdysozoa</taxon>
        <taxon>Arthropoda</taxon>
        <taxon>Hexapoda</taxon>
        <taxon>Collembola</taxon>
        <taxon>Entomobryomorpha</taxon>
        <taxon>Entomobryoidea</taxon>
        <taxon>Orchesellidae</taxon>
        <taxon>Orchesellinae</taxon>
        <taxon>Orchesella</taxon>
    </lineage>
</organism>
<comment type="caution">
    <text evidence="10">The sequence shown here is derived from an EMBL/GenBank/DDBJ whole genome shotgun (WGS) entry which is preliminary data.</text>
</comment>
<dbReference type="InterPro" id="IPR023561">
    <property type="entry name" value="Carbonic_anhydrase_a-class"/>
</dbReference>
<dbReference type="InterPro" id="IPR036398">
    <property type="entry name" value="CA_dom_sf"/>
</dbReference>
<dbReference type="SUPFAM" id="SSF51069">
    <property type="entry name" value="Carbonic anhydrase"/>
    <property type="match status" value="1"/>
</dbReference>
<protein>
    <recommendedName>
        <fullName evidence="3 8">Carbonic anhydrase</fullName>
        <ecNumber evidence="3 8">4.2.1.1</ecNumber>
    </recommendedName>
</protein>
<keyword evidence="6 8" id="KW-0456">Lyase</keyword>
<evidence type="ECO:0000256" key="5">
    <source>
        <dbReference type="ARBA" id="ARBA00022833"/>
    </source>
</evidence>
<dbReference type="EMBL" id="CAXLJM020000075">
    <property type="protein sequence ID" value="CAL8128966.1"/>
    <property type="molecule type" value="Genomic_DNA"/>
</dbReference>
<evidence type="ECO:0000256" key="1">
    <source>
        <dbReference type="ARBA" id="ARBA00002904"/>
    </source>
</evidence>
<dbReference type="PROSITE" id="PS00162">
    <property type="entry name" value="ALPHA_CA_1"/>
    <property type="match status" value="1"/>
</dbReference>
<dbReference type="Proteomes" id="UP001642540">
    <property type="component" value="Unassembled WGS sequence"/>
</dbReference>
<comment type="cofactor">
    <cofactor evidence="8">
        <name>Zn(2+)</name>
        <dbReference type="ChEBI" id="CHEBI:29105"/>
    </cofactor>
</comment>
<dbReference type="PANTHER" id="PTHR18952">
    <property type="entry name" value="CARBONIC ANHYDRASE"/>
    <property type="match status" value="1"/>
</dbReference>
<reference evidence="10 11" key="1">
    <citation type="submission" date="2024-08" db="EMBL/GenBank/DDBJ databases">
        <authorList>
            <person name="Cucini C."/>
            <person name="Frati F."/>
        </authorList>
    </citation>
    <scope>NUCLEOTIDE SEQUENCE [LARGE SCALE GENOMIC DNA]</scope>
</reference>
<evidence type="ECO:0000313" key="10">
    <source>
        <dbReference type="EMBL" id="CAL8128966.1"/>
    </source>
</evidence>
<evidence type="ECO:0000256" key="4">
    <source>
        <dbReference type="ARBA" id="ARBA00022723"/>
    </source>
</evidence>
<accession>A0ABP1RJ38</accession>
<dbReference type="EC" id="4.2.1.1" evidence="3 8"/>
<evidence type="ECO:0000256" key="2">
    <source>
        <dbReference type="ARBA" id="ARBA00010718"/>
    </source>
</evidence>
<evidence type="ECO:0000256" key="8">
    <source>
        <dbReference type="RuleBase" id="RU367011"/>
    </source>
</evidence>
<gene>
    <name evidence="10" type="ORF">ODALV1_LOCUS22725</name>
</gene>